<dbReference type="Gene3D" id="3.60.10.10">
    <property type="entry name" value="Endonuclease/exonuclease/phosphatase"/>
    <property type="match status" value="1"/>
</dbReference>
<dbReference type="KEGG" id="fas:105270263"/>
<evidence type="ECO:0000313" key="1">
    <source>
        <dbReference type="Proteomes" id="UP000694866"/>
    </source>
</evidence>
<dbReference type="Proteomes" id="UP000694866">
    <property type="component" value="Unplaced"/>
</dbReference>
<keyword evidence="1" id="KW-1185">Reference proteome</keyword>
<sequence>MVRVHGGGPIEDIVFWSVNLPDDSAELPPTKELQKLVSYGRSHKLPLIIGCDAKSYHVVWESNKNNNRGTAQCQCVIDITLCDSRLVDWCVNWRVNYEDSLSDHRRKKFEIRGIAVTEQGLMRKNSKATDWSSCRRELKERLDERCVRPRNTDRLEDEVERIYRALTESFQTACPIKQGSNVMWRNRELGRQQGLTRRRWNQAFGPNSDEDWTQDRKVQKVFKNHIKKSKG</sequence>
<name>A0A9R1TI36_9HYME</name>
<accession>A0A9R1TI36</accession>
<evidence type="ECO:0000313" key="2">
    <source>
        <dbReference type="RefSeq" id="XP_011309396.1"/>
    </source>
</evidence>
<dbReference type="SUPFAM" id="SSF56219">
    <property type="entry name" value="DNase I-like"/>
    <property type="match status" value="1"/>
</dbReference>
<proteinExistence type="predicted"/>
<dbReference type="AlphaFoldDB" id="A0A9R1TI36"/>
<dbReference type="OrthoDB" id="115198at2759"/>
<dbReference type="RefSeq" id="XP_011309396.1">
    <property type="nucleotide sequence ID" value="XM_011311094.1"/>
</dbReference>
<organism evidence="1 2">
    <name type="scientific">Fopius arisanus</name>
    <dbReference type="NCBI Taxonomy" id="64838"/>
    <lineage>
        <taxon>Eukaryota</taxon>
        <taxon>Metazoa</taxon>
        <taxon>Ecdysozoa</taxon>
        <taxon>Arthropoda</taxon>
        <taxon>Hexapoda</taxon>
        <taxon>Insecta</taxon>
        <taxon>Pterygota</taxon>
        <taxon>Neoptera</taxon>
        <taxon>Endopterygota</taxon>
        <taxon>Hymenoptera</taxon>
        <taxon>Apocrita</taxon>
        <taxon>Ichneumonoidea</taxon>
        <taxon>Braconidae</taxon>
        <taxon>Opiinae</taxon>
        <taxon>Fopius</taxon>
    </lineage>
</organism>
<reference evidence="2" key="1">
    <citation type="submission" date="2025-08" db="UniProtKB">
        <authorList>
            <consortium name="RefSeq"/>
        </authorList>
    </citation>
    <scope>IDENTIFICATION</scope>
    <source>
        <strain evidence="2">USDA-PBARC FA_bdor</strain>
        <tissue evidence="2">Whole organism</tissue>
    </source>
</reference>
<protein>
    <submittedName>
        <fullName evidence="2">Uncharacterized protein</fullName>
    </submittedName>
</protein>
<dbReference type="GeneID" id="105270263"/>
<dbReference type="InterPro" id="IPR036691">
    <property type="entry name" value="Endo/exonu/phosph_ase_sf"/>
</dbReference>
<gene>
    <name evidence="2" type="primary">LOC105270263</name>
</gene>